<dbReference type="OrthoDB" id="4198152at2"/>
<name>U5W3P4_9ACTN</name>
<accession>U5W3P4</accession>
<feature type="transmembrane region" description="Helical" evidence="10">
    <location>
        <begin position="32"/>
        <end position="51"/>
    </location>
</feature>
<reference evidence="12 13" key="1">
    <citation type="journal article" date="2014" name="J. Biotechnol.">
        <title>Complete genome sequence of the actinobacterium Actinoplanes friuliensis HAG 010964, producer of the lipopeptide antibiotic friulimycin.</title>
        <authorList>
            <person name="Ruckert C."/>
            <person name="Szczepanowski R."/>
            <person name="Albersmeier A."/>
            <person name="Goesmann A."/>
            <person name="Fischer N."/>
            <person name="Steinkamper A."/>
            <person name="Puhler A."/>
            <person name="Biener R."/>
            <person name="Schwartz D."/>
            <person name="Kalinowski J."/>
        </authorList>
    </citation>
    <scope>NUCLEOTIDE SEQUENCE [LARGE SCALE GENOMIC DNA]</scope>
    <source>
        <strain evidence="12 13">DSM 7358</strain>
    </source>
</reference>
<feature type="transmembrane region" description="Helical" evidence="10">
    <location>
        <begin position="212"/>
        <end position="233"/>
    </location>
</feature>
<evidence type="ECO:0000259" key="11">
    <source>
        <dbReference type="PROSITE" id="PS50109"/>
    </source>
</evidence>
<keyword evidence="3" id="KW-0597">Phosphoprotein</keyword>
<dbReference type="PATRIC" id="fig|1246995.3.peg.5447"/>
<evidence type="ECO:0000256" key="7">
    <source>
        <dbReference type="ARBA" id="ARBA00022840"/>
    </source>
</evidence>
<feature type="compositionally biased region" description="Basic and acidic residues" evidence="9">
    <location>
        <begin position="673"/>
        <end position="682"/>
    </location>
</feature>
<feature type="domain" description="Histidine kinase" evidence="11">
    <location>
        <begin position="593"/>
        <end position="676"/>
    </location>
</feature>
<dbReference type="GO" id="GO:0016020">
    <property type="term" value="C:membrane"/>
    <property type="evidence" value="ECO:0007669"/>
    <property type="project" value="InterPro"/>
</dbReference>
<dbReference type="PANTHER" id="PTHR24421">
    <property type="entry name" value="NITRATE/NITRITE SENSOR PROTEIN NARX-RELATED"/>
    <property type="match status" value="1"/>
</dbReference>
<evidence type="ECO:0000256" key="4">
    <source>
        <dbReference type="ARBA" id="ARBA00022679"/>
    </source>
</evidence>
<evidence type="ECO:0000256" key="10">
    <source>
        <dbReference type="SAM" id="Phobius"/>
    </source>
</evidence>
<dbReference type="Gene3D" id="3.30.565.10">
    <property type="entry name" value="Histidine kinase-like ATPase, C-terminal domain"/>
    <property type="match status" value="1"/>
</dbReference>
<dbReference type="STRING" id="1246995.AFR_26880"/>
<evidence type="ECO:0000256" key="2">
    <source>
        <dbReference type="ARBA" id="ARBA00012438"/>
    </source>
</evidence>
<dbReference type="CDD" id="cd16917">
    <property type="entry name" value="HATPase_UhpB-NarQ-NarX-like"/>
    <property type="match status" value="1"/>
</dbReference>
<keyword evidence="4" id="KW-0808">Transferase</keyword>
<dbReference type="InterPro" id="IPR003594">
    <property type="entry name" value="HATPase_dom"/>
</dbReference>
<keyword evidence="6 12" id="KW-0418">Kinase</keyword>
<dbReference type="GO" id="GO:0000155">
    <property type="term" value="F:phosphorelay sensor kinase activity"/>
    <property type="evidence" value="ECO:0007669"/>
    <property type="project" value="InterPro"/>
</dbReference>
<sequence>MRGVPAVFAVAGGVALAAAVVLRLAAGDPGAAGWTIVGPGPFYAAGLYAVVRRPAERTGSWMLICGALFAIEGVLGGSVLPLIADRSWAWLVVLLRQAAEVGSVVAGTALIGLFPAGRIRRTGERWVLWCVAGIGAGLVVLSAMSWPTLSAGTFRPPLYPVVSPIYVEALAPVGPVAGLASKAFFASTLLGVGMLYLRYRTAPPADRRRVRWLLLGCGSALVLWLALAAVVSAAPAASFAVAVAVLWPLTVVLILGSFLLGVSGDGVLDIDRPARRRLVYRLLWLLIAAVYTIAAAAAGVVASRYLSIGPAVLLATTAALAFQPVRRRLERLADRWVFGARLDGYAVLTRFGAVLESTPAPARLLPDLADAIRQGLDLRWVRVRLDLSTGVAGDDDGGDPELVVPLTYAGTGLGVIECGPRRDGQLLDEDRRLLGHLAGQAATVVHAAHLSTELTERMTVIREQTAELAASRARVAQARDAERRRLQRDLHDGVQQDLVVLSAKVALTRERLRRGDERAGASLAEVQTDLTALLGSLRDFAHAIHPPVLADRGLLEAVEATASRLPLEVVIEADAALRGVRYPPPIEAAGWYVVAEALTNVVKHANAARVVIGLRESGGSLVVRVGDDGRGFDLDAPRGLGLTGLADRVSIVNGTMRVDSDPARGTTVTADLPVRDEEAGDD</sequence>
<dbReference type="EC" id="2.7.13.3" evidence="2"/>
<feature type="transmembrane region" description="Helical" evidence="10">
    <location>
        <begin position="63"/>
        <end position="84"/>
    </location>
</feature>
<comment type="catalytic activity">
    <reaction evidence="1">
        <text>ATP + protein L-histidine = ADP + protein N-phospho-L-histidine.</text>
        <dbReference type="EC" id="2.7.13.3"/>
    </reaction>
</comment>
<dbReference type="Pfam" id="PF02518">
    <property type="entry name" value="HATPase_c"/>
    <property type="match status" value="1"/>
</dbReference>
<dbReference type="KEGG" id="afs:AFR_26880"/>
<keyword evidence="7" id="KW-0067">ATP-binding</keyword>
<keyword evidence="5" id="KW-0547">Nucleotide-binding</keyword>
<organism evidence="12 13">
    <name type="scientific">Actinoplanes friuliensis DSM 7358</name>
    <dbReference type="NCBI Taxonomy" id="1246995"/>
    <lineage>
        <taxon>Bacteria</taxon>
        <taxon>Bacillati</taxon>
        <taxon>Actinomycetota</taxon>
        <taxon>Actinomycetes</taxon>
        <taxon>Micromonosporales</taxon>
        <taxon>Micromonosporaceae</taxon>
        <taxon>Actinoplanes</taxon>
    </lineage>
</organism>
<feature type="transmembrane region" description="Helical" evidence="10">
    <location>
        <begin position="169"/>
        <end position="192"/>
    </location>
</feature>
<dbReference type="InterPro" id="IPR029016">
    <property type="entry name" value="GAF-like_dom_sf"/>
</dbReference>
<evidence type="ECO:0000256" key="8">
    <source>
        <dbReference type="ARBA" id="ARBA00023012"/>
    </source>
</evidence>
<feature type="transmembrane region" description="Helical" evidence="10">
    <location>
        <begin position="7"/>
        <end position="26"/>
    </location>
</feature>
<evidence type="ECO:0000256" key="3">
    <source>
        <dbReference type="ARBA" id="ARBA00022553"/>
    </source>
</evidence>
<evidence type="ECO:0000256" key="9">
    <source>
        <dbReference type="SAM" id="MobiDB-lite"/>
    </source>
</evidence>
<dbReference type="Pfam" id="PF07730">
    <property type="entry name" value="HisKA_3"/>
    <property type="match status" value="1"/>
</dbReference>
<evidence type="ECO:0000256" key="5">
    <source>
        <dbReference type="ARBA" id="ARBA00022741"/>
    </source>
</evidence>
<protein>
    <recommendedName>
        <fullName evidence="2">histidine kinase</fullName>
        <ecNumber evidence="2">2.7.13.3</ecNumber>
    </recommendedName>
</protein>
<dbReference type="EMBL" id="CP006272">
    <property type="protein sequence ID" value="AGZ43637.1"/>
    <property type="molecule type" value="Genomic_DNA"/>
</dbReference>
<keyword evidence="13" id="KW-1185">Reference proteome</keyword>
<dbReference type="InterPro" id="IPR050482">
    <property type="entry name" value="Sensor_HK_TwoCompSys"/>
</dbReference>
<evidence type="ECO:0000256" key="1">
    <source>
        <dbReference type="ARBA" id="ARBA00000085"/>
    </source>
</evidence>
<evidence type="ECO:0000313" key="13">
    <source>
        <dbReference type="Proteomes" id="UP000017746"/>
    </source>
</evidence>
<dbReference type="PROSITE" id="PS50109">
    <property type="entry name" value="HIS_KIN"/>
    <property type="match status" value="1"/>
</dbReference>
<dbReference type="SUPFAM" id="SSF55874">
    <property type="entry name" value="ATPase domain of HSP90 chaperone/DNA topoisomerase II/histidine kinase"/>
    <property type="match status" value="1"/>
</dbReference>
<feature type="transmembrane region" description="Helical" evidence="10">
    <location>
        <begin position="126"/>
        <end position="149"/>
    </location>
</feature>
<proteinExistence type="predicted"/>
<dbReference type="InterPro" id="IPR011712">
    <property type="entry name" value="Sig_transdc_His_kin_sub3_dim/P"/>
</dbReference>
<dbReference type="SUPFAM" id="SSF55781">
    <property type="entry name" value="GAF domain-like"/>
    <property type="match status" value="1"/>
</dbReference>
<dbReference type="Gene3D" id="1.20.5.1930">
    <property type="match status" value="1"/>
</dbReference>
<keyword evidence="8" id="KW-0902">Two-component regulatory system</keyword>
<dbReference type="InterPro" id="IPR036890">
    <property type="entry name" value="HATPase_C_sf"/>
</dbReference>
<feature type="transmembrane region" description="Helical" evidence="10">
    <location>
        <begin position="239"/>
        <end position="262"/>
    </location>
</feature>
<evidence type="ECO:0000256" key="6">
    <source>
        <dbReference type="ARBA" id="ARBA00022777"/>
    </source>
</evidence>
<feature type="transmembrane region" description="Helical" evidence="10">
    <location>
        <begin position="90"/>
        <end position="114"/>
    </location>
</feature>
<dbReference type="Gene3D" id="3.30.450.40">
    <property type="match status" value="1"/>
</dbReference>
<gene>
    <name evidence="12" type="ORF">AFR_26880</name>
</gene>
<keyword evidence="10" id="KW-0472">Membrane</keyword>
<dbReference type="Proteomes" id="UP000017746">
    <property type="component" value="Chromosome"/>
</dbReference>
<dbReference type="GO" id="GO:0046983">
    <property type="term" value="F:protein dimerization activity"/>
    <property type="evidence" value="ECO:0007669"/>
    <property type="project" value="InterPro"/>
</dbReference>
<dbReference type="RefSeq" id="WP_023364530.1">
    <property type="nucleotide sequence ID" value="NC_022657.1"/>
</dbReference>
<dbReference type="GO" id="GO:0005524">
    <property type="term" value="F:ATP binding"/>
    <property type="evidence" value="ECO:0007669"/>
    <property type="project" value="UniProtKB-KW"/>
</dbReference>
<dbReference type="HOGENOM" id="CLU_021898_1_0_11"/>
<dbReference type="AlphaFoldDB" id="U5W3P4"/>
<dbReference type="SMART" id="SM00387">
    <property type="entry name" value="HATPase_c"/>
    <property type="match status" value="1"/>
</dbReference>
<dbReference type="InterPro" id="IPR005467">
    <property type="entry name" value="His_kinase_dom"/>
</dbReference>
<keyword evidence="10" id="KW-1133">Transmembrane helix</keyword>
<feature type="transmembrane region" description="Helical" evidence="10">
    <location>
        <begin position="282"/>
        <end position="302"/>
    </location>
</feature>
<dbReference type="PANTHER" id="PTHR24421:SF10">
    <property type="entry name" value="NITRATE_NITRITE SENSOR PROTEIN NARQ"/>
    <property type="match status" value="1"/>
</dbReference>
<evidence type="ECO:0000313" key="12">
    <source>
        <dbReference type="EMBL" id="AGZ43637.1"/>
    </source>
</evidence>
<keyword evidence="10" id="KW-0812">Transmembrane</keyword>
<feature type="region of interest" description="Disordered" evidence="9">
    <location>
        <begin position="662"/>
        <end position="682"/>
    </location>
</feature>
<dbReference type="eggNOG" id="COG4585">
    <property type="taxonomic scope" value="Bacteria"/>
</dbReference>